<comment type="similarity">
    <text evidence="1">Belongs to the universal stress protein A family.</text>
</comment>
<accession>A0ABU4N025</accession>
<evidence type="ECO:0000313" key="5">
    <source>
        <dbReference type="Proteomes" id="UP001282474"/>
    </source>
</evidence>
<feature type="domain" description="UspA" evidence="3">
    <location>
        <begin position="4"/>
        <end position="48"/>
    </location>
</feature>
<organism evidence="4 5">
    <name type="scientific">Streptomyces caniscabiei</name>
    <dbReference type="NCBI Taxonomy" id="2746961"/>
    <lineage>
        <taxon>Bacteria</taxon>
        <taxon>Bacillati</taxon>
        <taxon>Actinomycetota</taxon>
        <taxon>Actinomycetes</taxon>
        <taxon>Kitasatosporales</taxon>
        <taxon>Streptomycetaceae</taxon>
        <taxon>Streptomyces</taxon>
    </lineage>
</organism>
<evidence type="ECO:0000259" key="3">
    <source>
        <dbReference type="Pfam" id="PF00582"/>
    </source>
</evidence>
<name>A0ABU4N025_9ACTN</name>
<evidence type="ECO:0000256" key="2">
    <source>
        <dbReference type="SAM" id="MobiDB-lite"/>
    </source>
</evidence>
<protein>
    <submittedName>
        <fullName evidence="4">Universal stress protein</fullName>
    </submittedName>
</protein>
<feature type="region of interest" description="Disordered" evidence="2">
    <location>
        <begin position="174"/>
        <end position="196"/>
    </location>
</feature>
<evidence type="ECO:0000313" key="4">
    <source>
        <dbReference type="EMBL" id="MDX3042177.1"/>
    </source>
</evidence>
<dbReference type="PANTHER" id="PTHR46268:SF6">
    <property type="entry name" value="UNIVERSAL STRESS PROTEIN UP12"/>
    <property type="match status" value="1"/>
</dbReference>
<keyword evidence="5" id="KW-1185">Reference proteome</keyword>
<dbReference type="InterPro" id="IPR006016">
    <property type="entry name" value="UspA"/>
</dbReference>
<reference evidence="4 5" key="1">
    <citation type="journal article" date="2023" name="Microb. Genom.">
        <title>Mesoterricola silvestris gen. nov., sp. nov., Mesoterricola sediminis sp. nov., Geothrix oryzae sp. nov., Geothrix edaphica sp. nov., Geothrix rubra sp. nov., and Geothrix limicola sp. nov., six novel members of Acidobacteriota isolated from soils.</title>
        <authorList>
            <person name="Weisberg A.J."/>
            <person name="Pearce E."/>
            <person name="Kramer C.G."/>
            <person name="Chang J.H."/>
            <person name="Clarke C.R."/>
        </authorList>
    </citation>
    <scope>NUCLEOTIDE SEQUENCE [LARGE SCALE GENOMIC DNA]</scope>
    <source>
        <strain evidence="4 5">NE20-4-1</strain>
    </source>
</reference>
<feature type="compositionally biased region" description="Basic and acidic residues" evidence="2">
    <location>
        <begin position="185"/>
        <end position="196"/>
    </location>
</feature>
<dbReference type="InterPro" id="IPR014729">
    <property type="entry name" value="Rossmann-like_a/b/a_fold"/>
</dbReference>
<proteinExistence type="inferred from homology"/>
<dbReference type="Proteomes" id="UP001282474">
    <property type="component" value="Unassembled WGS sequence"/>
</dbReference>
<evidence type="ECO:0000256" key="1">
    <source>
        <dbReference type="ARBA" id="ARBA00008791"/>
    </source>
</evidence>
<feature type="domain" description="UspA" evidence="3">
    <location>
        <begin position="53"/>
        <end position="123"/>
    </location>
</feature>
<dbReference type="SUPFAM" id="SSF52402">
    <property type="entry name" value="Adenine nucleotide alpha hydrolases-like"/>
    <property type="match status" value="2"/>
</dbReference>
<dbReference type="Pfam" id="PF00582">
    <property type="entry name" value="Usp"/>
    <property type="match status" value="3"/>
</dbReference>
<gene>
    <name evidence="4" type="ORF">PV383_34105</name>
</gene>
<dbReference type="EMBL" id="JARAWJ010000034">
    <property type="protein sequence ID" value="MDX3042177.1"/>
    <property type="molecule type" value="Genomic_DNA"/>
</dbReference>
<dbReference type="Gene3D" id="3.40.50.620">
    <property type="entry name" value="HUPs"/>
    <property type="match status" value="2"/>
</dbReference>
<dbReference type="InterPro" id="IPR006015">
    <property type="entry name" value="Universal_stress_UspA"/>
</dbReference>
<sequence length="276" mass="29217">MTHHHVVVGVDGTLSSTRALDWAAGEAIRRDAELRPVCAAADRAETVPILAAAVSRVRARHPGLPVRTVAAEGGAVRALAREGADAALTVVGSRGMGRVAGLLLGSVGLRLARRARGPLLVVRGDHPCDSGRVVVLGLEDDRDERAAVYAFEEARRRGARLRVLHSWPHHQVTPALPPLVGTQGPRRDPATSHERVQEAVPRFALAALRERYADVAVEAMTVRTSAPEALLASTREAGLVVVGSHHRTSAVAPPHTHVAPVLLRHAHCPVVVVPAA</sequence>
<dbReference type="RefSeq" id="WP_045561202.1">
    <property type="nucleotide sequence ID" value="NZ_JABXWF010000002.1"/>
</dbReference>
<dbReference type="PANTHER" id="PTHR46268">
    <property type="entry name" value="STRESS RESPONSE PROTEIN NHAX"/>
    <property type="match status" value="1"/>
</dbReference>
<comment type="caution">
    <text evidence="4">The sequence shown here is derived from an EMBL/GenBank/DDBJ whole genome shotgun (WGS) entry which is preliminary data.</text>
</comment>
<feature type="domain" description="UspA" evidence="3">
    <location>
        <begin position="134"/>
        <end position="274"/>
    </location>
</feature>
<dbReference type="PRINTS" id="PR01438">
    <property type="entry name" value="UNVRSLSTRESS"/>
</dbReference>